<comment type="caution">
    <text evidence="1">The sequence shown here is derived from an EMBL/GenBank/DDBJ whole genome shotgun (WGS) entry which is preliminary data.</text>
</comment>
<protein>
    <submittedName>
        <fullName evidence="1">Uncharacterized protein</fullName>
    </submittedName>
</protein>
<name>A0A9P4H1Y3_9PLEO</name>
<gene>
    <name evidence="1" type="ORF">EK21DRAFT_92094</name>
</gene>
<reference evidence="1" key="1">
    <citation type="journal article" date="2020" name="Stud. Mycol.">
        <title>101 Dothideomycetes genomes: a test case for predicting lifestyles and emergence of pathogens.</title>
        <authorList>
            <person name="Haridas S."/>
            <person name="Albert R."/>
            <person name="Binder M."/>
            <person name="Bloem J."/>
            <person name="Labutti K."/>
            <person name="Salamov A."/>
            <person name="Andreopoulos B."/>
            <person name="Baker S."/>
            <person name="Barry K."/>
            <person name="Bills G."/>
            <person name="Bluhm B."/>
            <person name="Cannon C."/>
            <person name="Castanera R."/>
            <person name="Culley D."/>
            <person name="Daum C."/>
            <person name="Ezra D."/>
            <person name="Gonzalez J."/>
            <person name="Henrissat B."/>
            <person name="Kuo A."/>
            <person name="Liang C."/>
            <person name="Lipzen A."/>
            <person name="Lutzoni F."/>
            <person name="Magnuson J."/>
            <person name="Mondo S."/>
            <person name="Nolan M."/>
            <person name="Ohm R."/>
            <person name="Pangilinan J."/>
            <person name="Park H.-J."/>
            <person name="Ramirez L."/>
            <person name="Alfaro M."/>
            <person name="Sun H."/>
            <person name="Tritt A."/>
            <person name="Yoshinaga Y."/>
            <person name="Zwiers L.-H."/>
            <person name="Turgeon B."/>
            <person name="Goodwin S."/>
            <person name="Spatafora J."/>
            <person name="Crous P."/>
            <person name="Grigoriev I."/>
        </authorList>
    </citation>
    <scope>NUCLEOTIDE SEQUENCE</scope>
    <source>
        <strain evidence="1">CBS 110217</strain>
    </source>
</reference>
<accession>A0A9P4H1Y3</accession>
<sequence>MVGVTGIPTLSSTFEPMDAFNVPGQVRVNCVAPEDIVMPRVLEGPDGIVTDGATTGSVKTKLIELPNTSDSTGGDVFAIGMLEGIPVTRDVSTEMVRVCWEDGTVVDETTELANGLVTAAQEPSRASSIGFRKGCEHDLLVHSWETGRKTLHAQAPKLSTKATIVNEEGDFILASLRIRIFEVETEKLCAGALACPNGITSFRLREGNESLLVS</sequence>
<dbReference type="EMBL" id="ML978236">
    <property type="protein sequence ID" value="KAF2026848.1"/>
    <property type="molecule type" value="Genomic_DNA"/>
</dbReference>
<organism evidence="1 2">
    <name type="scientific">Setomelanomma holmii</name>
    <dbReference type="NCBI Taxonomy" id="210430"/>
    <lineage>
        <taxon>Eukaryota</taxon>
        <taxon>Fungi</taxon>
        <taxon>Dikarya</taxon>
        <taxon>Ascomycota</taxon>
        <taxon>Pezizomycotina</taxon>
        <taxon>Dothideomycetes</taxon>
        <taxon>Pleosporomycetidae</taxon>
        <taxon>Pleosporales</taxon>
        <taxon>Pleosporineae</taxon>
        <taxon>Phaeosphaeriaceae</taxon>
        <taxon>Setomelanomma</taxon>
    </lineage>
</organism>
<keyword evidence="2" id="KW-1185">Reference proteome</keyword>
<evidence type="ECO:0000313" key="2">
    <source>
        <dbReference type="Proteomes" id="UP000799777"/>
    </source>
</evidence>
<dbReference type="AlphaFoldDB" id="A0A9P4H1Y3"/>
<proteinExistence type="predicted"/>
<evidence type="ECO:0000313" key="1">
    <source>
        <dbReference type="EMBL" id="KAF2026848.1"/>
    </source>
</evidence>
<dbReference type="Proteomes" id="UP000799777">
    <property type="component" value="Unassembled WGS sequence"/>
</dbReference>